<feature type="compositionally biased region" description="Basic and acidic residues" evidence="1">
    <location>
        <begin position="25"/>
        <end position="35"/>
    </location>
</feature>
<comment type="caution">
    <text evidence="2">The sequence shown here is derived from an EMBL/GenBank/DDBJ whole genome shotgun (WGS) entry which is preliminary data.</text>
</comment>
<dbReference type="AlphaFoldDB" id="A0A5B7GCL3"/>
<accession>A0A5B7GCL3</accession>
<gene>
    <name evidence="2" type="ORF">E2C01_048194</name>
</gene>
<name>A0A5B7GCL3_PORTR</name>
<sequence length="71" mass="8483">MKPLGFKLLVFLCKQCLNRGINKWRNKDDDGETKRMQQQNIQTENLMKEAETQREKSEDQQQVVEVARMKK</sequence>
<keyword evidence="3" id="KW-1185">Reference proteome</keyword>
<evidence type="ECO:0000313" key="2">
    <source>
        <dbReference type="EMBL" id="MPC54284.1"/>
    </source>
</evidence>
<organism evidence="2 3">
    <name type="scientific">Portunus trituberculatus</name>
    <name type="common">Swimming crab</name>
    <name type="synonym">Neptunus trituberculatus</name>
    <dbReference type="NCBI Taxonomy" id="210409"/>
    <lineage>
        <taxon>Eukaryota</taxon>
        <taxon>Metazoa</taxon>
        <taxon>Ecdysozoa</taxon>
        <taxon>Arthropoda</taxon>
        <taxon>Crustacea</taxon>
        <taxon>Multicrustacea</taxon>
        <taxon>Malacostraca</taxon>
        <taxon>Eumalacostraca</taxon>
        <taxon>Eucarida</taxon>
        <taxon>Decapoda</taxon>
        <taxon>Pleocyemata</taxon>
        <taxon>Brachyura</taxon>
        <taxon>Eubrachyura</taxon>
        <taxon>Portunoidea</taxon>
        <taxon>Portunidae</taxon>
        <taxon>Portuninae</taxon>
        <taxon>Portunus</taxon>
    </lineage>
</organism>
<evidence type="ECO:0000313" key="3">
    <source>
        <dbReference type="Proteomes" id="UP000324222"/>
    </source>
</evidence>
<dbReference type="EMBL" id="VSRR010012237">
    <property type="protein sequence ID" value="MPC54284.1"/>
    <property type="molecule type" value="Genomic_DNA"/>
</dbReference>
<feature type="compositionally biased region" description="Basic and acidic residues" evidence="1">
    <location>
        <begin position="46"/>
        <end position="59"/>
    </location>
</feature>
<proteinExistence type="predicted"/>
<evidence type="ECO:0000256" key="1">
    <source>
        <dbReference type="SAM" id="MobiDB-lite"/>
    </source>
</evidence>
<reference evidence="2 3" key="1">
    <citation type="submission" date="2019-05" db="EMBL/GenBank/DDBJ databases">
        <title>Another draft genome of Portunus trituberculatus and its Hox gene families provides insights of decapod evolution.</title>
        <authorList>
            <person name="Jeong J.-H."/>
            <person name="Song I."/>
            <person name="Kim S."/>
            <person name="Choi T."/>
            <person name="Kim D."/>
            <person name="Ryu S."/>
            <person name="Kim W."/>
        </authorList>
    </citation>
    <scope>NUCLEOTIDE SEQUENCE [LARGE SCALE GENOMIC DNA]</scope>
    <source>
        <tissue evidence="2">Muscle</tissue>
    </source>
</reference>
<feature type="region of interest" description="Disordered" evidence="1">
    <location>
        <begin position="24"/>
        <end position="71"/>
    </location>
</feature>
<feature type="compositionally biased region" description="Polar residues" evidence="1">
    <location>
        <begin position="36"/>
        <end position="45"/>
    </location>
</feature>
<dbReference type="Proteomes" id="UP000324222">
    <property type="component" value="Unassembled WGS sequence"/>
</dbReference>
<protein>
    <submittedName>
        <fullName evidence="2">Uncharacterized protein</fullName>
    </submittedName>
</protein>